<comment type="subcellular location">
    <subcellularLocation>
        <location evidence="1">Endomembrane system</location>
        <topology evidence="1">Multi-pass membrane protein</topology>
    </subcellularLocation>
</comment>
<comment type="caution">
    <text evidence="7">The sequence shown here is derived from an EMBL/GenBank/DDBJ whole genome shotgun (WGS) entry which is preliminary data.</text>
</comment>
<reference evidence="7 8" key="1">
    <citation type="submission" date="2020-02" db="EMBL/GenBank/DDBJ databases">
        <authorList>
            <person name="Li X.-J."/>
            <person name="Han X.-M."/>
        </authorList>
    </citation>
    <scope>NUCLEOTIDE SEQUENCE [LARGE SCALE GENOMIC DNA]</scope>
    <source>
        <strain evidence="7 8">CCTCC AB 2017055</strain>
    </source>
</reference>
<sequence>MSDGEPERTFDPGAQNERTALAWTRTGLALLLAVVLASRLTAGPLGLAALAFGLLTAPFAAAILVLARRRYQLAHRSLRRAGHLPDGRLPALAAAVTLLLALLEIAFTVTEAAGTGL</sequence>
<evidence type="ECO:0000259" key="6">
    <source>
        <dbReference type="Pfam" id="PF02656"/>
    </source>
</evidence>
<keyword evidence="8" id="KW-1185">Reference proteome</keyword>
<feature type="transmembrane region" description="Helical" evidence="5">
    <location>
        <begin position="20"/>
        <end position="40"/>
    </location>
</feature>
<evidence type="ECO:0000313" key="8">
    <source>
        <dbReference type="Proteomes" id="UP000475214"/>
    </source>
</evidence>
<feature type="transmembrane region" description="Helical" evidence="5">
    <location>
        <begin position="46"/>
        <end position="67"/>
    </location>
</feature>
<dbReference type="AlphaFoldDB" id="A0A6L9S275"/>
<protein>
    <submittedName>
        <fullName evidence="7">DUF202 domain-containing protein</fullName>
    </submittedName>
</protein>
<keyword evidence="2 5" id="KW-0812">Transmembrane</keyword>
<accession>A0A6L9S275</accession>
<dbReference type="RefSeq" id="WP_163732982.1">
    <property type="nucleotide sequence ID" value="NZ_JAAGOA010000002.1"/>
</dbReference>
<name>A0A6L9S275_9ACTN</name>
<proteinExistence type="predicted"/>
<dbReference type="Proteomes" id="UP000475214">
    <property type="component" value="Unassembled WGS sequence"/>
</dbReference>
<dbReference type="EMBL" id="JAAGOA010000002">
    <property type="protein sequence ID" value="NED99335.1"/>
    <property type="molecule type" value="Genomic_DNA"/>
</dbReference>
<evidence type="ECO:0000256" key="2">
    <source>
        <dbReference type="ARBA" id="ARBA00022692"/>
    </source>
</evidence>
<keyword evidence="4 5" id="KW-0472">Membrane</keyword>
<evidence type="ECO:0000256" key="5">
    <source>
        <dbReference type="SAM" id="Phobius"/>
    </source>
</evidence>
<evidence type="ECO:0000313" key="7">
    <source>
        <dbReference type="EMBL" id="NED99335.1"/>
    </source>
</evidence>
<keyword evidence="3 5" id="KW-1133">Transmembrane helix</keyword>
<dbReference type="Pfam" id="PF02656">
    <property type="entry name" value="DUF202"/>
    <property type="match status" value="1"/>
</dbReference>
<dbReference type="GO" id="GO:0012505">
    <property type="term" value="C:endomembrane system"/>
    <property type="evidence" value="ECO:0007669"/>
    <property type="project" value="UniProtKB-SubCell"/>
</dbReference>
<dbReference type="InterPro" id="IPR003807">
    <property type="entry name" value="DUF202"/>
</dbReference>
<organism evidence="7 8">
    <name type="scientific">Phytoactinopolyspora halotolerans</name>
    <dbReference type="NCBI Taxonomy" id="1981512"/>
    <lineage>
        <taxon>Bacteria</taxon>
        <taxon>Bacillati</taxon>
        <taxon>Actinomycetota</taxon>
        <taxon>Actinomycetes</taxon>
        <taxon>Jiangellales</taxon>
        <taxon>Jiangellaceae</taxon>
        <taxon>Phytoactinopolyspora</taxon>
    </lineage>
</organism>
<feature type="transmembrane region" description="Helical" evidence="5">
    <location>
        <begin position="88"/>
        <end position="109"/>
    </location>
</feature>
<evidence type="ECO:0000256" key="4">
    <source>
        <dbReference type="ARBA" id="ARBA00023136"/>
    </source>
</evidence>
<gene>
    <name evidence="7" type="ORF">G1H10_04065</name>
</gene>
<evidence type="ECO:0000256" key="1">
    <source>
        <dbReference type="ARBA" id="ARBA00004127"/>
    </source>
</evidence>
<feature type="domain" description="DUF202" evidence="6">
    <location>
        <begin position="11"/>
        <end position="74"/>
    </location>
</feature>
<evidence type="ECO:0000256" key="3">
    <source>
        <dbReference type="ARBA" id="ARBA00022989"/>
    </source>
</evidence>